<feature type="repeat" description="WD" evidence="3">
    <location>
        <begin position="227"/>
        <end position="268"/>
    </location>
</feature>
<evidence type="ECO:0000256" key="1">
    <source>
        <dbReference type="ARBA" id="ARBA00022574"/>
    </source>
</evidence>
<dbReference type="SMART" id="SM00320">
    <property type="entry name" value="WD40"/>
    <property type="match status" value="6"/>
</dbReference>
<reference evidence="6" key="1">
    <citation type="journal article" date="2020" name="New Phytol.">
        <title>Comparative genomics reveals dynamic genome evolution in host specialist ectomycorrhizal fungi.</title>
        <authorList>
            <person name="Lofgren L.A."/>
            <person name="Nguyen N.H."/>
            <person name="Vilgalys R."/>
            <person name="Ruytinx J."/>
            <person name="Liao H.L."/>
            <person name="Branco S."/>
            <person name="Kuo A."/>
            <person name="LaButti K."/>
            <person name="Lipzen A."/>
            <person name="Andreopoulos W."/>
            <person name="Pangilinan J."/>
            <person name="Riley R."/>
            <person name="Hundley H."/>
            <person name="Na H."/>
            <person name="Barry K."/>
            <person name="Grigoriev I.V."/>
            <person name="Stajich J.E."/>
            <person name="Kennedy P.G."/>
        </authorList>
    </citation>
    <scope>NUCLEOTIDE SEQUENCE</scope>
    <source>
        <strain evidence="6">S12</strain>
    </source>
</reference>
<dbReference type="Proteomes" id="UP000719766">
    <property type="component" value="Unassembled WGS sequence"/>
</dbReference>
<feature type="region of interest" description="Disordered" evidence="4">
    <location>
        <begin position="545"/>
        <end position="564"/>
    </location>
</feature>
<feature type="repeat" description="WD" evidence="3">
    <location>
        <begin position="268"/>
        <end position="299"/>
    </location>
</feature>
<dbReference type="PANTHER" id="PTHR19879:SF9">
    <property type="entry name" value="TRANSCRIPTION INITIATION FACTOR TFIID SUBUNIT 5"/>
    <property type="match status" value="1"/>
</dbReference>
<dbReference type="GeneID" id="64601997"/>
<organism evidence="6 7">
    <name type="scientific">Suillus plorans</name>
    <dbReference type="NCBI Taxonomy" id="116603"/>
    <lineage>
        <taxon>Eukaryota</taxon>
        <taxon>Fungi</taxon>
        <taxon>Dikarya</taxon>
        <taxon>Basidiomycota</taxon>
        <taxon>Agaricomycotina</taxon>
        <taxon>Agaricomycetes</taxon>
        <taxon>Agaricomycetidae</taxon>
        <taxon>Boletales</taxon>
        <taxon>Suillineae</taxon>
        <taxon>Suillaceae</taxon>
        <taxon>Suillus</taxon>
    </lineage>
</organism>
<feature type="region of interest" description="Disordered" evidence="4">
    <location>
        <begin position="434"/>
        <end position="470"/>
    </location>
</feature>
<dbReference type="PROSITE" id="PS50082">
    <property type="entry name" value="WD_REPEATS_2"/>
    <property type="match status" value="5"/>
</dbReference>
<keyword evidence="2" id="KW-0677">Repeat</keyword>
<keyword evidence="1 3" id="KW-0853">WD repeat</keyword>
<keyword evidence="5" id="KW-0472">Membrane</keyword>
<evidence type="ECO:0000256" key="2">
    <source>
        <dbReference type="ARBA" id="ARBA00022737"/>
    </source>
</evidence>
<dbReference type="AlphaFoldDB" id="A0A9P7A9T3"/>
<dbReference type="SUPFAM" id="SSF50978">
    <property type="entry name" value="WD40 repeat-like"/>
    <property type="match status" value="1"/>
</dbReference>
<evidence type="ECO:0000313" key="7">
    <source>
        <dbReference type="Proteomes" id="UP000719766"/>
    </source>
</evidence>
<name>A0A9P7A9T3_9AGAM</name>
<dbReference type="PROSITE" id="PS00678">
    <property type="entry name" value="WD_REPEATS_1"/>
    <property type="match status" value="1"/>
</dbReference>
<gene>
    <name evidence="6" type="ORF">HD556DRAFT_1460881</name>
</gene>
<accession>A0A9P7A9T3</accession>
<evidence type="ECO:0000256" key="3">
    <source>
        <dbReference type="PROSITE-ProRule" id="PRU00221"/>
    </source>
</evidence>
<dbReference type="InterPro" id="IPR001680">
    <property type="entry name" value="WD40_rpt"/>
</dbReference>
<evidence type="ECO:0000256" key="4">
    <source>
        <dbReference type="SAM" id="MobiDB-lite"/>
    </source>
</evidence>
<keyword evidence="5" id="KW-1133">Transmembrane helix</keyword>
<dbReference type="OrthoDB" id="10251741at2759"/>
<evidence type="ECO:0000313" key="6">
    <source>
        <dbReference type="EMBL" id="KAG1785064.1"/>
    </source>
</evidence>
<dbReference type="RefSeq" id="XP_041152549.1">
    <property type="nucleotide sequence ID" value="XM_041308233.1"/>
</dbReference>
<comment type="caution">
    <text evidence="6">The sequence shown here is derived from an EMBL/GenBank/DDBJ whole genome shotgun (WGS) entry which is preliminary data.</text>
</comment>
<dbReference type="Pfam" id="PF00400">
    <property type="entry name" value="WD40"/>
    <property type="match status" value="6"/>
</dbReference>
<feature type="compositionally biased region" description="Low complexity" evidence="4">
    <location>
        <begin position="545"/>
        <end position="560"/>
    </location>
</feature>
<dbReference type="PANTHER" id="PTHR19879">
    <property type="entry name" value="TRANSCRIPTION INITIATION FACTOR TFIID"/>
    <property type="match status" value="1"/>
</dbReference>
<dbReference type="SUPFAM" id="SSF48452">
    <property type="entry name" value="TPR-like"/>
    <property type="match status" value="1"/>
</dbReference>
<dbReference type="InterPro" id="IPR011990">
    <property type="entry name" value="TPR-like_helical_dom_sf"/>
</dbReference>
<feature type="repeat" description="WD" evidence="3">
    <location>
        <begin position="99"/>
        <end position="134"/>
    </location>
</feature>
<feature type="repeat" description="WD" evidence="3">
    <location>
        <begin position="56"/>
        <end position="97"/>
    </location>
</feature>
<dbReference type="PROSITE" id="PS50294">
    <property type="entry name" value="WD_REPEATS_REGION"/>
    <property type="match status" value="4"/>
</dbReference>
<protein>
    <submittedName>
        <fullName evidence="6">Uncharacterized protein</fullName>
    </submittedName>
</protein>
<dbReference type="CDD" id="cd00200">
    <property type="entry name" value="WD40"/>
    <property type="match status" value="1"/>
</dbReference>
<dbReference type="EMBL" id="JABBWE010000120">
    <property type="protein sequence ID" value="KAG1785064.1"/>
    <property type="molecule type" value="Genomic_DNA"/>
</dbReference>
<evidence type="ECO:0000256" key="5">
    <source>
        <dbReference type="SAM" id="Phobius"/>
    </source>
</evidence>
<keyword evidence="7" id="KW-1185">Reference proteome</keyword>
<feature type="repeat" description="WD" evidence="3">
    <location>
        <begin position="14"/>
        <end position="55"/>
    </location>
</feature>
<proteinExistence type="predicted"/>
<dbReference type="InterPro" id="IPR036322">
    <property type="entry name" value="WD40_repeat_dom_sf"/>
</dbReference>
<dbReference type="Gene3D" id="2.130.10.10">
    <property type="entry name" value="YVTN repeat-like/Quinoprotein amine dehydrogenase"/>
    <property type="match status" value="2"/>
</dbReference>
<dbReference type="InterPro" id="IPR015943">
    <property type="entry name" value="WD40/YVTN_repeat-like_dom_sf"/>
</dbReference>
<dbReference type="Gene3D" id="1.25.40.10">
    <property type="entry name" value="Tetratricopeptide repeat domain"/>
    <property type="match status" value="1"/>
</dbReference>
<feature type="transmembrane region" description="Helical" evidence="5">
    <location>
        <begin position="921"/>
        <end position="948"/>
    </location>
</feature>
<dbReference type="InterPro" id="IPR019775">
    <property type="entry name" value="WD40_repeat_CS"/>
</dbReference>
<sequence length="1050" mass="112696">MAQLIPIVNPTWVFEDRTQTIYAAADIPNSELMVTSSEDRKVRLWDLKTGQVLKQLAGHTGDVMGLAVSRDGELIATGDENGELIAWQAKTGESLAKVSKAHSSAVRSLDFSPDGAFVITASTARNDQTVKVWNTHNWESEGYFACGNTVRCVRYARSSVHTFAVATDQDIQIYTDGKLQMTLNHSRGTRSLAWSPDAKRLLSGGDDGDSNIREWDTSSWTQVGEPWTGHMYKINTIAVHSAGMHAVSASSDNSVCLWQLSDKQTVAIFQHTSSVICAAFSAYGAHILSGGHDKKVSVWAAPVGTLPVLETPDFYLKEVVTMVPGSEYVVQESTVTQGSPTSTSQLQQLSSTTFQLQPLSIVVPPLPTVEITKVQQSLENGQLSESVRTEQSQISHAEQSLFNSQQSLSSAATSVTGSGQSVLSGGQTLVVSESVTASSESSSQQSVSTTASSESSSQQSSLTTVRSQSVLQAEPPITEQYQISKVDQPLSSAATYVTGSGQSVLSGGQTLVVSESVTRSPYSTSVQPVLTTADSNLRLQQSVLTTASSESSSQQPTLTTVRSQAETPITTVEQTILRAGQPVSKVEQYQISKADQSLSSAATVTGSEQSVLSASGQTLVTSNPVTGGIYSKSLQPVLTTGTFDPNLQQSVLTTASSDPRSQQSSVTTVQLQPVLQAEQPITMVEQYQISKVDQPLSSAATYATTEQSVLSGGQTLMTSNPVTGGIYSKSLQPVLMTGSLDPSLQQSVLTTSSSDPRSQQLSLTTVHSQPVLEAEQPIIKVDQSAFKEEYMSNKVDVSKMERVVLRKTFDIATAEFLAITKTTCAASIAGYLATAERILTQEIAADTKNFASYANRSFILSCKLNWDNALRDATRSLVIRTSLAGYIAKGIALCGKQRLNDARTAFDLGFTFTQGNTDATVFLYLIKARCLFVLHTLCLIIFQAIALFNANRHDEAMLCVNQLASTDSIACSVFMASLRLQLGIIAFNGARHDEVVEHFSVAVKGSTFLAKSLIRAPSVTNSVLYGPPDLHNIPYETGQRIMGPCCVYSR</sequence>
<keyword evidence="5" id="KW-0812">Transmembrane</keyword>